<dbReference type="AlphaFoldDB" id="A0A2R5G666"/>
<keyword evidence="2" id="KW-1185">Reference proteome</keyword>
<name>A0A2R5G666_9STRA</name>
<dbReference type="Proteomes" id="UP000241890">
    <property type="component" value="Unassembled WGS sequence"/>
</dbReference>
<evidence type="ECO:0000313" key="1">
    <source>
        <dbReference type="EMBL" id="GBG25819.1"/>
    </source>
</evidence>
<dbReference type="PANTHER" id="PTHR34724">
    <property type="entry name" value="OS12G0596101 PROTEIN"/>
    <property type="match status" value="1"/>
</dbReference>
<gene>
    <name evidence="1" type="ORF">FCC1311_020382</name>
</gene>
<reference evidence="1 2" key="1">
    <citation type="submission" date="2017-12" db="EMBL/GenBank/DDBJ databases">
        <title>Sequencing, de novo assembly and annotation of complete genome of a new Thraustochytrid species, strain FCC1311.</title>
        <authorList>
            <person name="Sedici K."/>
            <person name="Godart F."/>
            <person name="Aiese Cigliano R."/>
            <person name="Sanseverino W."/>
            <person name="Barakat M."/>
            <person name="Ortet P."/>
            <person name="Marechal E."/>
            <person name="Cagnac O."/>
            <person name="Amato A."/>
        </authorList>
    </citation>
    <scope>NUCLEOTIDE SEQUENCE [LARGE SCALE GENOMIC DNA]</scope>
</reference>
<dbReference type="PANTHER" id="PTHR34724:SF2">
    <property type="entry name" value="OS12G0596101 PROTEIN"/>
    <property type="match status" value="1"/>
</dbReference>
<proteinExistence type="predicted"/>
<dbReference type="EMBL" id="BEYU01000015">
    <property type="protein sequence ID" value="GBG25819.1"/>
    <property type="molecule type" value="Genomic_DNA"/>
</dbReference>
<comment type="caution">
    <text evidence="1">The sequence shown here is derived from an EMBL/GenBank/DDBJ whole genome shotgun (WGS) entry which is preliminary data.</text>
</comment>
<evidence type="ECO:0000313" key="2">
    <source>
        <dbReference type="Proteomes" id="UP000241890"/>
    </source>
</evidence>
<organism evidence="1 2">
    <name type="scientific">Hondaea fermentalgiana</name>
    <dbReference type="NCBI Taxonomy" id="2315210"/>
    <lineage>
        <taxon>Eukaryota</taxon>
        <taxon>Sar</taxon>
        <taxon>Stramenopiles</taxon>
        <taxon>Bigyra</taxon>
        <taxon>Labyrinthulomycetes</taxon>
        <taxon>Thraustochytrida</taxon>
        <taxon>Thraustochytriidae</taxon>
        <taxon>Hondaea</taxon>
    </lineage>
</organism>
<accession>A0A2R5G666</accession>
<protein>
    <submittedName>
        <fullName evidence="1">Uncharacterized protein</fullName>
    </submittedName>
</protein>
<dbReference type="InParanoid" id="A0A2R5G666"/>
<sequence>MCFQVKCDKCGKTTWGGCGNHVESALRGVPKDQICTCKKRRPLARLGSARVLVHVHVGVLRLGVLVLMRHLRHDHRHDDRHVKCSKCGKTTWGGCGNHIESALRGVPKDQLCTCKKD</sequence>
<dbReference type="OrthoDB" id="88410at2759"/>